<gene>
    <name evidence="13" type="ORF">P0Y53_00230</name>
</gene>
<feature type="domain" description="TonB-dependent receptor plug" evidence="12">
    <location>
        <begin position="217"/>
        <end position="343"/>
    </location>
</feature>
<evidence type="ECO:0000259" key="12">
    <source>
        <dbReference type="Pfam" id="PF07715"/>
    </source>
</evidence>
<dbReference type="InterPro" id="IPR036942">
    <property type="entry name" value="Beta-barrel_TonB_sf"/>
</dbReference>
<organism evidence="13 14">
    <name type="scientific">Candidatus Pseudobacter hemicellulosilyticus</name>
    <dbReference type="NCBI Taxonomy" id="3121375"/>
    <lineage>
        <taxon>Bacteria</taxon>
        <taxon>Pseudomonadati</taxon>
        <taxon>Bacteroidota</taxon>
        <taxon>Chitinophagia</taxon>
        <taxon>Chitinophagales</taxon>
        <taxon>Chitinophagaceae</taxon>
        <taxon>Pseudobacter</taxon>
    </lineage>
</organism>
<dbReference type="Pfam" id="PF07715">
    <property type="entry name" value="Plug"/>
    <property type="match status" value="1"/>
</dbReference>
<dbReference type="PROSITE" id="PS52016">
    <property type="entry name" value="TONB_DEPENDENT_REC_3"/>
    <property type="match status" value="1"/>
</dbReference>
<feature type="chain" id="PRO_5042610856" evidence="10">
    <location>
        <begin position="26"/>
        <end position="1195"/>
    </location>
</feature>
<dbReference type="InterPro" id="IPR037066">
    <property type="entry name" value="Plug_dom_sf"/>
</dbReference>
<keyword evidence="6 8" id="KW-0472">Membrane</keyword>
<evidence type="ECO:0000256" key="2">
    <source>
        <dbReference type="ARBA" id="ARBA00022448"/>
    </source>
</evidence>
<dbReference type="InterPro" id="IPR039426">
    <property type="entry name" value="TonB-dep_rcpt-like"/>
</dbReference>
<protein>
    <submittedName>
        <fullName evidence="13">SusC/RagA family TonB-linked outer membrane protein</fullName>
    </submittedName>
</protein>
<evidence type="ECO:0000256" key="5">
    <source>
        <dbReference type="ARBA" id="ARBA00023077"/>
    </source>
</evidence>
<dbReference type="SUPFAM" id="SSF49464">
    <property type="entry name" value="Carboxypeptidase regulatory domain-like"/>
    <property type="match status" value="1"/>
</dbReference>
<sequence length="1195" mass="132720">MRVSFAFCFITLCSLQLIWAKGANAQTLKEVSISLTLHNQSLEQAFKQIEQRTPFRFAYRKTDVQLAPVSIDVRMTPVNEILDLLLKGSRLQYEQADYSIFIRPAASLPENTIIEKGITSDTAIVIRGKVMSSDNTPLAGAVVTVKGTRFGTAANANGNFEIRDVPMKAVLVFSFVGYREKEMPVTGETNFFLVKMEEAGNLSEVTVVSTGYQNLPKERATGSFAIITAKELEKIPTANLIQRIEGLATGLQPKIMAGDNSFLYQGLTQGIRSETRNIGMNDYDVNVRGNTTINGEKMPLIVLDGFPTDFDIKTLNPADIEQITILKDAAAASIWGARAANGVIVIDTKKGKNRQAPVVNVSTSFTTYAAPRFDYLPLANSAAVINYEEEVINKNLNVYNPLTAAPYLQLYKGDASALVYQLRAGMIDSAAYKAERARLSSINGYSQYEDYLLQRANAQNYQLSVSGGNETHSYFFSGAYAKERPTAVGNSGDRFTLTANQSFKVLKKATLDISLKAAIFDYKNNGIGLSKLQNGSSTFLPYNQIVDEEGNKVYYSYKYYQGRTDALQQQGYLNWGYNYLDELHNNERSIKDNNYSGNIGLNIPIYKGLSANGQFMMEKSYQTNRTWYTPESYYARDIVNTATSINTGTGALTYGVPKGGILTQNNSYNTNYSARGQLIYNGNIAGIHQVNAVAGTEIRQTQAGQTINPALYGYNMQTGINQAVSANYVDVNGSTVTAYSLPTGSQDDRTRRFLSYYANAAYTLLDKYSFSGSVRYDDYNNFGVDRKYRATPLWSVGGKWDIGREDWLSEVKWLSSLSLRATYGYNGNLSLNSYPFTYISISNSWFTGLPTASVLYPANPALRWERTGLFNLGLDYAVLDNRIMGTFEWYTKKGTDLLYNFSIDPTYGFNNLTSNNTRINAKGFEASITGAIIRNKDIDWRASFNFSYNRNEIMDTRFVATAATYSSLSGTNIAGYPTNSMWVYKFAGLNSSGMTQVYDADGKTKLDPSKNPSSLDALYYAGTTVAPYYGSMTQTFRYKQFTLFAIGTYSFGGVFRKPTVSTYATTRQSYVPFDLHRDIDKRWRQPGDEAFTNVPGMAGAYAASSLFRYQFSDINVLSSDYIRLREVSLGYELPATVASRITARSINLNFAVRNPGLLWTKNKEGIDPDFVPYLSSSSFALAPSASYTLTLNVGF</sequence>
<evidence type="ECO:0000256" key="9">
    <source>
        <dbReference type="RuleBase" id="RU003357"/>
    </source>
</evidence>
<evidence type="ECO:0000256" key="3">
    <source>
        <dbReference type="ARBA" id="ARBA00022452"/>
    </source>
</evidence>
<evidence type="ECO:0000256" key="4">
    <source>
        <dbReference type="ARBA" id="ARBA00022692"/>
    </source>
</evidence>
<reference evidence="13" key="1">
    <citation type="submission" date="2023-03" db="EMBL/GenBank/DDBJ databases">
        <title>Andean soil-derived lignocellulolytic bacterial consortium as a source of novel taxa and putative plastic-active enzymes.</title>
        <authorList>
            <person name="Diaz-Garcia L."/>
            <person name="Chuvochina M."/>
            <person name="Feuerriegel G."/>
            <person name="Bunk B."/>
            <person name="Sproer C."/>
            <person name="Streit W.R."/>
            <person name="Rodriguez L.M."/>
            <person name="Overmann J."/>
            <person name="Jimenez D.J."/>
        </authorList>
    </citation>
    <scope>NUCLEOTIDE SEQUENCE</scope>
    <source>
        <strain evidence="13">MAG 7</strain>
    </source>
</reference>
<dbReference type="Gene3D" id="2.40.170.20">
    <property type="entry name" value="TonB-dependent receptor, beta-barrel domain"/>
    <property type="match status" value="1"/>
</dbReference>
<comment type="similarity">
    <text evidence="8 9">Belongs to the TonB-dependent receptor family.</text>
</comment>
<evidence type="ECO:0000256" key="8">
    <source>
        <dbReference type="PROSITE-ProRule" id="PRU01360"/>
    </source>
</evidence>
<evidence type="ECO:0000256" key="10">
    <source>
        <dbReference type="SAM" id="SignalP"/>
    </source>
</evidence>
<dbReference type="InterPro" id="IPR012910">
    <property type="entry name" value="Plug_dom"/>
</dbReference>
<comment type="subcellular location">
    <subcellularLocation>
        <location evidence="1 8">Cell outer membrane</location>
        <topology evidence="1 8">Multi-pass membrane protein</topology>
    </subcellularLocation>
</comment>
<dbReference type="AlphaFoldDB" id="A0AAJ5WX18"/>
<evidence type="ECO:0000256" key="7">
    <source>
        <dbReference type="ARBA" id="ARBA00023237"/>
    </source>
</evidence>
<dbReference type="GO" id="GO:0009279">
    <property type="term" value="C:cell outer membrane"/>
    <property type="evidence" value="ECO:0007669"/>
    <property type="project" value="UniProtKB-SubCell"/>
</dbReference>
<dbReference type="EMBL" id="CP119311">
    <property type="protein sequence ID" value="WEK35910.1"/>
    <property type="molecule type" value="Genomic_DNA"/>
</dbReference>
<proteinExistence type="inferred from homology"/>
<keyword evidence="5 9" id="KW-0798">TonB box</keyword>
<dbReference type="Pfam" id="PF13715">
    <property type="entry name" value="CarbopepD_reg_2"/>
    <property type="match status" value="1"/>
</dbReference>
<evidence type="ECO:0000256" key="1">
    <source>
        <dbReference type="ARBA" id="ARBA00004571"/>
    </source>
</evidence>
<evidence type="ECO:0000313" key="14">
    <source>
        <dbReference type="Proteomes" id="UP001220610"/>
    </source>
</evidence>
<keyword evidence="3 8" id="KW-1134">Transmembrane beta strand</keyword>
<keyword evidence="4 8" id="KW-0812">Transmembrane</keyword>
<keyword evidence="7 8" id="KW-0998">Cell outer membrane</keyword>
<dbReference type="Proteomes" id="UP001220610">
    <property type="component" value="Chromosome"/>
</dbReference>
<dbReference type="InterPro" id="IPR023997">
    <property type="entry name" value="TonB-dep_OMP_SusC/RagA_CS"/>
</dbReference>
<accession>A0AAJ5WX18</accession>
<name>A0AAJ5WX18_9BACT</name>
<dbReference type="InterPro" id="IPR008969">
    <property type="entry name" value="CarboxyPept-like_regulatory"/>
</dbReference>
<dbReference type="Gene3D" id="2.60.40.1120">
    <property type="entry name" value="Carboxypeptidase-like, regulatory domain"/>
    <property type="match status" value="1"/>
</dbReference>
<evidence type="ECO:0000313" key="13">
    <source>
        <dbReference type="EMBL" id="WEK35910.1"/>
    </source>
</evidence>
<keyword evidence="10" id="KW-0732">Signal</keyword>
<dbReference type="SUPFAM" id="SSF56935">
    <property type="entry name" value="Porins"/>
    <property type="match status" value="1"/>
</dbReference>
<feature type="domain" description="TonB-dependent receptor-like beta-barrel" evidence="11">
    <location>
        <begin position="615"/>
        <end position="1049"/>
    </location>
</feature>
<dbReference type="NCBIfam" id="TIGR04056">
    <property type="entry name" value="OMP_RagA_SusC"/>
    <property type="match status" value="1"/>
</dbReference>
<feature type="signal peptide" evidence="10">
    <location>
        <begin position="1"/>
        <end position="25"/>
    </location>
</feature>
<keyword evidence="2 8" id="KW-0813">Transport</keyword>
<evidence type="ECO:0000259" key="11">
    <source>
        <dbReference type="Pfam" id="PF00593"/>
    </source>
</evidence>
<evidence type="ECO:0000256" key="6">
    <source>
        <dbReference type="ARBA" id="ARBA00023136"/>
    </source>
</evidence>
<dbReference type="Pfam" id="PF00593">
    <property type="entry name" value="TonB_dep_Rec_b-barrel"/>
    <property type="match status" value="1"/>
</dbReference>
<dbReference type="NCBIfam" id="TIGR04057">
    <property type="entry name" value="SusC_RagA_signa"/>
    <property type="match status" value="1"/>
</dbReference>
<dbReference type="Gene3D" id="2.170.130.10">
    <property type="entry name" value="TonB-dependent receptor, plug domain"/>
    <property type="match status" value="1"/>
</dbReference>
<dbReference type="InterPro" id="IPR000531">
    <property type="entry name" value="Beta-barrel_TonB"/>
</dbReference>
<dbReference type="InterPro" id="IPR023996">
    <property type="entry name" value="TonB-dep_OMP_SusC/RagA"/>
</dbReference>